<feature type="transmembrane region" description="Helical" evidence="7">
    <location>
        <begin position="982"/>
        <end position="1007"/>
    </location>
</feature>
<feature type="transmembrane region" description="Helical" evidence="7">
    <location>
        <begin position="463"/>
        <end position="481"/>
    </location>
</feature>
<protein>
    <submittedName>
        <fullName evidence="8">MMPL family transporter</fullName>
    </submittedName>
</protein>
<evidence type="ECO:0000256" key="2">
    <source>
        <dbReference type="ARBA" id="ARBA00022475"/>
    </source>
</evidence>
<evidence type="ECO:0000313" key="8">
    <source>
        <dbReference type="EMBL" id="NVI02951.1"/>
    </source>
</evidence>
<dbReference type="Gene3D" id="3.30.70.1320">
    <property type="entry name" value="Multidrug efflux transporter AcrB pore domain like"/>
    <property type="match status" value="1"/>
</dbReference>
<gene>
    <name evidence="8" type="ORF">FSB64_03835</name>
</gene>
<keyword evidence="6 7" id="KW-0472">Membrane</keyword>
<evidence type="ECO:0000256" key="6">
    <source>
        <dbReference type="ARBA" id="ARBA00023136"/>
    </source>
</evidence>
<keyword evidence="2" id="KW-1003">Cell membrane</keyword>
<dbReference type="Gene3D" id="3.30.70.1430">
    <property type="entry name" value="Multidrug efflux transporter AcrB pore domain"/>
    <property type="match status" value="2"/>
</dbReference>
<feature type="transmembrane region" description="Helical" evidence="7">
    <location>
        <begin position="1059"/>
        <end position="1085"/>
    </location>
</feature>
<feature type="transmembrane region" description="Helical" evidence="7">
    <location>
        <begin position="1028"/>
        <end position="1047"/>
    </location>
</feature>
<dbReference type="EMBL" id="VOMC01000003">
    <property type="protein sequence ID" value="NVI02951.1"/>
    <property type="molecule type" value="Genomic_DNA"/>
</dbReference>
<dbReference type="InterPro" id="IPR027463">
    <property type="entry name" value="AcrB_DN_DC_subdom"/>
</dbReference>
<feature type="transmembrane region" description="Helical" evidence="7">
    <location>
        <begin position="530"/>
        <end position="549"/>
    </location>
</feature>
<feature type="transmembrane region" description="Helical" evidence="7">
    <location>
        <begin position="337"/>
        <end position="353"/>
    </location>
</feature>
<dbReference type="SUPFAM" id="SSF82693">
    <property type="entry name" value="Multidrug efflux transporter AcrB pore domain, PN1, PN2, PC1 and PC2 subdomains"/>
    <property type="match status" value="4"/>
</dbReference>
<dbReference type="Gene3D" id="3.30.70.1440">
    <property type="entry name" value="Multidrug efflux transporter AcrB pore domain"/>
    <property type="match status" value="2"/>
</dbReference>
<keyword evidence="9" id="KW-1185">Reference proteome</keyword>
<reference evidence="8 9" key="1">
    <citation type="submission" date="2019-08" db="EMBL/GenBank/DDBJ databases">
        <title>Paraburkholderia simonii sp. nov. and P. youngii sp. nov. Brazilian and Mexican Mimosa-associated rhizobia.</title>
        <authorList>
            <person name="Mavima L."/>
            <person name="Beukes C.W."/>
            <person name="Palmer M."/>
            <person name="De Meyer S.E."/>
            <person name="James E.K."/>
            <person name="Maluk M."/>
            <person name="Avontuur J.R."/>
            <person name="Chan W.Y."/>
            <person name="Venter S.N."/>
            <person name="Steenkamp E.T."/>
        </authorList>
    </citation>
    <scope>NUCLEOTIDE SEQUENCE [LARGE SCALE GENOMIC DNA]</scope>
    <source>
        <strain evidence="8 9">JPY454</strain>
    </source>
</reference>
<dbReference type="PANTHER" id="PTHR32063">
    <property type="match status" value="1"/>
</dbReference>
<evidence type="ECO:0000256" key="1">
    <source>
        <dbReference type="ARBA" id="ARBA00022448"/>
    </source>
</evidence>
<evidence type="ECO:0000313" key="9">
    <source>
        <dbReference type="Proteomes" id="UP000821598"/>
    </source>
</evidence>
<feature type="transmembrane region" description="Helical" evidence="7">
    <location>
        <begin position="360"/>
        <end position="381"/>
    </location>
</feature>
<proteinExistence type="predicted"/>
<organism evidence="8 9">
    <name type="scientific">Paraburkholderia youngii</name>
    <dbReference type="NCBI Taxonomy" id="2782701"/>
    <lineage>
        <taxon>Bacteria</taxon>
        <taxon>Pseudomonadati</taxon>
        <taxon>Pseudomonadota</taxon>
        <taxon>Betaproteobacteria</taxon>
        <taxon>Burkholderiales</taxon>
        <taxon>Burkholderiaceae</taxon>
        <taxon>Paraburkholderia</taxon>
    </lineage>
</organism>
<feature type="transmembrane region" description="Helical" evidence="7">
    <location>
        <begin position="431"/>
        <end position="451"/>
    </location>
</feature>
<dbReference type="Pfam" id="PF00873">
    <property type="entry name" value="ACR_tran"/>
    <property type="match status" value="2"/>
</dbReference>
<keyword evidence="1" id="KW-0813">Transport</keyword>
<keyword evidence="4 7" id="KW-0812">Transmembrane</keyword>
<evidence type="ECO:0000256" key="7">
    <source>
        <dbReference type="SAM" id="Phobius"/>
    </source>
</evidence>
<dbReference type="Gene3D" id="3.30.2090.10">
    <property type="entry name" value="Multidrug efflux transporter AcrB TolC docking domain, DN and DC subdomains"/>
    <property type="match status" value="3"/>
</dbReference>
<evidence type="ECO:0000256" key="4">
    <source>
        <dbReference type="ARBA" id="ARBA00022692"/>
    </source>
</evidence>
<keyword evidence="3" id="KW-0997">Cell inner membrane</keyword>
<accession>A0ABX2NF07</accession>
<dbReference type="RefSeq" id="WP_176365741.1">
    <property type="nucleotide sequence ID" value="NZ_JBNDJB010000002.1"/>
</dbReference>
<dbReference type="SUPFAM" id="SSF82714">
    <property type="entry name" value="Multidrug efflux transporter AcrB TolC docking domain, DN and DC subdomains"/>
    <property type="match status" value="2"/>
</dbReference>
<evidence type="ECO:0000256" key="3">
    <source>
        <dbReference type="ARBA" id="ARBA00022519"/>
    </source>
</evidence>
<dbReference type="PANTHER" id="PTHR32063:SF34">
    <property type="entry name" value="MULTIDRUG RESISTANCE PROTEIN MDTC"/>
    <property type="match status" value="1"/>
</dbReference>
<dbReference type="Proteomes" id="UP000821598">
    <property type="component" value="Unassembled WGS sequence"/>
</dbReference>
<evidence type="ECO:0000256" key="5">
    <source>
        <dbReference type="ARBA" id="ARBA00022989"/>
    </source>
</evidence>
<name>A0ABX2NF07_9BURK</name>
<comment type="caution">
    <text evidence="8">The sequence shown here is derived from an EMBL/GenBank/DDBJ whole genome shotgun (WGS) entry which is preliminary data.</text>
</comment>
<dbReference type="InterPro" id="IPR001036">
    <property type="entry name" value="Acrflvin-R"/>
</dbReference>
<dbReference type="SUPFAM" id="SSF82866">
    <property type="entry name" value="Multidrug efflux transporter AcrB transmembrane domain"/>
    <property type="match status" value="2"/>
</dbReference>
<dbReference type="PRINTS" id="PR00702">
    <property type="entry name" value="ACRIFLAVINRP"/>
</dbReference>
<feature type="transmembrane region" description="Helical" evidence="7">
    <location>
        <begin position="932"/>
        <end position="949"/>
    </location>
</feature>
<keyword evidence="5 7" id="KW-1133">Transmembrane helix</keyword>
<dbReference type="Gene3D" id="1.20.1640.10">
    <property type="entry name" value="Multidrug efflux transporter AcrB transmembrane domain"/>
    <property type="match status" value="3"/>
</dbReference>
<sequence length="1108" mass="117879">MNLSRPFISRPVATTLLAIGIALSGVFAFTKLPVAPLPQVDFPTISVQATLPGASPETVATSVASPLERHLGSIADVTEMTSQSSVGSTRITMQFGLNRDIDGAARDVQAAINAARADLPASLRSNPTYHKVNPADAPILILALTSSTRTPGQLYDSAATVLQQSLSQVQGVGEVDVSGSANPAVRVELTPHALSHYGIGLEDVRAALASANANSPKGAIEFGENRVQLYTNDQATKASQYKDLVIAYRNGAPVKLSDMGEVVDSVEDLRNLGLFNGKHAVLVILYRQPGANIIETVDRVKAMLPQLHASLPADVEISPTSDRSTTIRASLKDTQRTLVIAVALVVMVVFLFLRNWRATLIPSVAVPISIIGTFGAMYLMGFSLDNLSLMALTIATGFVVDDAIVVLENISRHIEDGVPRMKAAFLGAREVGFTVMSISISLVAVFLPILLMGGIVGRLFREFALTLSLAIAVSLIVSLTLTPMMCSRLLREPHEKQQESRLGRWLERGFTSMQRGYERTLGWALRHPRLILLVLLLTIGLNVALYIIVPKGFFPQQDTGRMIGGIQADQSTSFQAMKGKFSQMMDIVSKNPAVDSVVGFTGGRQTNSGFMFLSLKPKSERKLSADQVIQQLRAPLGDVAGARTFLQAVQDIRVGGRQSNAQYQFTLLADSTPDLYKWGPKLTEALQARKELADVNSDQQQGGLEAMVTIDRATAARLGIKPSQIDNTLYDAFGQRQVSTIYNPLNQYHVVMEVAPRYWESPEMLSQIYVSTSGGSASGAQTTNAPAGTVTKATSTAATTSGAATGGTAATTATSAASIAADSARNQAINSIAASGKSSASSGSPVSIAKETMVPLSAIASFGPGTTPLSVNHQSQFVASTISFNLPPGVSLSTATQVIYDTMAEIGMPATIHGSFQGTAQAFQQSMSDQPILILAALAAVYIVLGILYESYIHPLTILSTLPSAGVGALLALLLFNTEFSIIALIGVILLIGIVKKNAIMMVDFAIDASRKGLSSRDAIYQACLLRFRPIMMTTFAAMLGALPLAFGSGEGAEMRAPLGISIVGGLIVSQMLTLYTTPVVYLYLDRIRVRWEARKARRTGGAAPTSS</sequence>